<dbReference type="AlphaFoldDB" id="A0A1W1UIA1"/>
<evidence type="ECO:0000313" key="1">
    <source>
        <dbReference type="EMBL" id="SMB80769.1"/>
    </source>
</evidence>
<name>A0A1W1UIA1_PEPAS</name>
<gene>
    <name evidence="1" type="ORF">SAMN00017477_0280</name>
</gene>
<organism evidence="1 2">
    <name type="scientific">Peptoniphilus asaccharolyticus DSM 20463</name>
    <dbReference type="NCBI Taxonomy" id="573058"/>
    <lineage>
        <taxon>Bacteria</taxon>
        <taxon>Bacillati</taxon>
        <taxon>Bacillota</taxon>
        <taxon>Tissierellia</taxon>
        <taxon>Tissierellales</taxon>
        <taxon>Peptoniphilaceae</taxon>
        <taxon>Peptoniphilus</taxon>
    </lineage>
</organism>
<dbReference type="RefSeq" id="WP_084229984.1">
    <property type="nucleotide sequence ID" value="NZ_FWWR01000009.1"/>
</dbReference>
<dbReference type="STRING" id="573058.SAMN00017477_0280"/>
<sequence length="114" mass="12905">MEITKEAIDYLNKNGADYVVINSNISSNRVASCCAAVNPKFEIVVSFGAGSLEEERYNLKQYQDKKIYIGKKAEKVIGENFKIGLKKSLFSKKLVLENFEEIDLNCLEDMNERG</sequence>
<keyword evidence="2" id="KW-1185">Reference proteome</keyword>
<reference evidence="2" key="1">
    <citation type="submission" date="2017-04" db="EMBL/GenBank/DDBJ databases">
        <authorList>
            <person name="Varghese N."/>
            <person name="Submissions S."/>
        </authorList>
    </citation>
    <scope>NUCLEOTIDE SEQUENCE [LARGE SCALE GENOMIC DNA]</scope>
    <source>
        <strain evidence="2">DSM 20463</strain>
    </source>
</reference>
<evidence type="ECO:0000313" key="2">
    <source>
        <dbReference type="Proteomes" id="UP000192368"/>
    </source>
</evidence>
<dbReference type="OrthoDB" id="9951205at2"/>
<accession>A0A1W1UIA1</accession>
<protein>
    <submittedName>
        <fullName evidence="1">Uncharacterized protein</fullName>
    </submittedName>
</protein>
<dbReference type="Proteomes" id="UP000192368">
    <property type="component" value="Unassembled WGS sequence"/>
</dbReference>
<dbReference type="EMBL" id="FWWR01000009">
    <property type="protein sequence ID" value="SMB80769.1"/>
    <property type="molecule type" value="Genomic_DNA"/>
</dbReference>
<proteinExistence type="predicted"/>